<evidence type="ECO:0000259" key="2">
    <source>
        <dbReference type="Pfam" id="PF00930"/>
    </source>
</evidence>
<evidence type="ECO:0000259" key="1">
    <source>
        <dbReference type="Pfam" id="PF00326"/>
    </source>
</evidence>
<dbReference type="STRING" id="994479.GCA_000194155_01679"/>
<dbReference type="GO" id="GO:0008239">
    <property type="term" value="F:dipeptidyl-peptidase activity"/>
    <property type="evidence" value="ECO:0007669"/>
    <property type="project" value="TreeGrafter"/>
</dbReference>
<evidence type="ECO:0000313" key="4">
    <source>
        <dbReference type="Proteomes" id="UP000233786"/>
    </source>
</evidence>
<dbReference type="RefSeq" id="WP_010693592.1">
    <property type="nucleotide sequence ID" value="NZ_CP172070.1"/>
</dbReference>
<dbReference type="SUPFAM" id="SSF53474">
    <property type="entry name" value="alpha/beta-Hydrolases"/>
    <property type="match status" value="1"/>
</dbReference>
<dbReference type="InterPro" id="IPR050278">
    <property type="entry name" value="Serine_Prot_S9B/DPPIV"/>
</dbReference>
<dbReference type="Proteomes" id="UP000233786">
    <property type="component" value="Unassembled WGS sequence"/>
</dbReference>
<dbReference type="PANTHER" id="PTHR11731">
    <property type="entry name" value="PROTEASE FAMILY S9B,C DIPEPTIDYL-PEPTIDASE IV-RELATED"/>
    <property type="match status" value="1"/>
</dbReference>
<keyword evidence="4" id="KW-1185">Reference proteome</keyword>
<keyword evidence="3" id="KW-0378">Hydrolase</keyword>
<dbReference type="AlphaFoldDB" id="A0A2N3Y8I9"/>
<feature type="domain" description="Peptidase S9 prolyl oligopeptidase catalytic" evidence="1">
    <location>
        <begin position="566"/>
        <end position="743"/>
    </location>
</feature>
<dbReference type="InterPro" id="IPR001375">
    <property type="entry name" value="Peptidase_S9_cat"/>
</dbReference>
<dbReference type="Gene3D" id="3.40.50.1820">
    <property type="entry name" value="alpha/beta hydrolase"/>
    <property type="match status" value="1"/>
</dbReference>
<dbReference type="InterPro" id="IPR029058">
    <property type="entry name" value="AB_hydrolase_fold"/>
</dbReference>
<dbReference type="InterPro" id="IPR002469">
    <property type="entry name" value="Peptidase_S9B_N"/>
</dbReference>
<dbReference type="Pfam" id="PF00326">
    <property type="entry name" value="Peptidase_S9"/>
    <property type="match status" value="1"/>
</dbReference>
<accession>A0A2N3Y8I9</accession>
<proteinExistence type="predicted"/>
<protein>
    <submittedName>
        <fullName evidence="3">Dipeptidyl aminopeptidase/acylaminoacyl peptidase</fullName>
    </submittedName>
</protein>
<keyword evidence="3" id="KW-0031">Aminopeptidase</keyword>
<dbReference type="GO" id="GO:0004177">
    <property type="term" value="F:aminopeptidase activity"/>
    <property type="evidence" value="ECO:0007669"/>
    <property type="project" value="UniProtKB-KW"/>
</dbReference>
<dbReference type="EMBL" id="PJNB01000001">
    <property type="protein sequence ID" value="PKW19181.1"/>
    <property type="molecule type" value="Genomic_DNA"/>
</dbReference>
<reference evidence="3" key="1">
    <citation type="submission" date="2017-12" db="EMBL/GenBank/DDBJ databases">
        <title>Sequencing the genomes of 1000 Actinobacteria strains.</title>
        <authorList>
            <person name="Klenk H.-P."/>
        </authorList>
    </citation>
    <scope>NUCLEOTIDE SEQUENCE [LARGE SCALE GENOMIC DNA]</scope>
    <source>
        <strain evidence="3">DSM 44228</strain>
    </source>
</reference>
<evidence type="ECO:0000313" key="3">
    <source>
        <dbReference type="EMBL" id="PKW19181.1"/>
    </source>
</evidence>
<name>A0A2N3Y8I9_SACSN</name>
<organism evidence="3 4">
    <name type="scientific">Saccharopolyspora spinosa</name>
    <dbReference type="NCBI Taxonomy" id="60894"/>
    <lineage>
        <taxon>Bacteria</taxon>
        <taxon>Bacillati</taxon>
        <taxon>Actinomycetota</taxon>
        <taxon>Actinomycetes</taxon>
        <taxon>Pseudonocardiales</taxon>
        <taxon>Pseudonocardiaceae</taxon>
        <taxon>Saccharopolyspora</taxon>
    </lineage>
</organism>
<keyword evidence="3" id="KW-0645">Protease</keyword>
<dbReference type="Gene3D" id="2.140.10.30">
    <property type="entry name" value="Dipeptidylpeptidase IV, N-terminal domain"/>
    <property type="match status" value="1"/>
</dbReference>
<dbReference type="SUPFAM" id="SSF82171">
    <property type="entry name" value="DPP6 N-terminal domain-like"/>
    <property type="match status" value="1"/>
</dbReference>
<gene>
    <name evidence="3" type="ORF">A8926_7340</name>
</gene>
<dbReference type="GO" id="GO:0006508">
    <property type="term" value="P:proteolysis"/>
    <property type="evidence" value="ECO:0007669"/>
    <property type="project" value="InterPro"/>
</dbReference>
<dbReference type="Pfam" id="PF00930">
    <property type="entry name" value="DPPIV_N"/>
    <property type="match status" value="1"/>
</dbReference>
<sequence>MTIDWQSRYKTIRDLLADPNKLVRNATVHPRWIGRTGKFWYDRHSDEGREVRIVDAGTGDFATVTLAPFFVALETELKTRINSEYADLTNLDFTVDPVRAIFEFHGRIWSYLPDDDVLSDRGESAATQWAVAPDETTAVLVRDNDLWLRDGATGAERRLTTDGSETNAYASVPLAARAFRVAAGAPPEGLWSPDSRYFLTVQTDERHVPELALVDFVPGDGDGARPVIHTNRTSLPGDPKVTEFRVIAVEAETGRQIEARYPRLPAVRMNDTIFAGQLAWWSPDSKIAYFVDIERGEKAAHVVAFDIATGSTRVIFSEMADKALELGVNVYGPALVEHLPGTNEVIWYSERTGRGHLYLYDLETGDLRNSITRGDWQVRELLGVDTERREVRFLAGGLDENDPYLRQPCIASLDGQNLRVLSDEPGDHKVWRPREFSLTALRMLTGADTERVSGFSPDGRYFVETVAYVDRLPRSVLRARTGELLAELEVAENIGLPADWEWPESVTVLAADGETEVHGLLFKPVDFDPDSSYPVIDHIYGGPQVSWTPKAPFIDYVETSAYIDTAAFARLGAFALVLDGRGTANRERDFRQASYGAAHTASDIDDHIAGIRQLAERYPAMDLSRVGITGFSGGGYATALAALRRGEFFSVAVAGGGNYDQRLFWHGWGERYHGDYEAGHYREQAARTYAEGLTGKLLFVHGLNDWGCHPAGLFQLTQALIDADKDFDLILLPNAGHDMTGYGTRRRFDYFVTHLFGETPPRGVKMGSVLNEIIAAKIMANAAAPVTRETA</sequence>
<comment type="caution">
    <text evidence="3">The sequence shown here is derived from an EMBL/GenBank/DDBJ whole genome shotgun (WGS) entry which is preliminary data.</text>
</comment>
<dbReference type="PANTHER" id="PTHR11731:SF193">
    <property type="entry name" value="DIPEPTIDYL PEPTIDASE 9"/>
    <property type="match status" value="1"/>
</dbReference>
<dbReference type="GO" id="GO:0008236">
    <property type="term" value="F:serine-type peptidase activity"/>
    <property type="evidence" value="ECO:0007669"/>
    <property type="project" value="InterPro"/>
</dbReference>
<feature type="domain" description="Dipeptidylpeptidase IV N-terminal" evidence="2">
    <location>
        <begin position="123"/>
        <end position="430"/>
    </location>
</feature>